<protein>
    <submittedName>
        <fullName evidence="1">Uncharacterized protein</fullName>
    </submittedName>
</protein>
<evidence type="ECO:0000313" key="2">
    <source>
        <dbReference type="Proteomes" id="UP000576260"/>
    </source>
</evidence>
<organism evidence="1 2">
    <name type="scientific">Mannheimia bovis</name>
    <dbReference type="NCBI Taxonomy" id="2770636"/>
    <lineage>
        <taxon>Bacteria</taxon>
        <taxon>Pseudomonadati</taxon>
        <taxon>Pseudomonadota</taxon>
        <taxon>Gammaproteobacteria</taxon>
        <taxon>Pasteurellales</taxon>
        <taxon>Pasteurellaceae</taxon>
        <taxon>Mannheimia</taxon>
    </lineage>
</organism>
<dbReference type="AlphaFoldDB" id="A0A7H1C5H0"/>
<dbReference type="KEGG" id="mbos:ICJ55_07855"/>
<dbReference type="EMBL" id="CP061280">
    <property type="protein sequence ID" value="QNS16225.1"/>
    <property type="molecule type" value="Genomic_DNA"/>
</dbReference>
<gene>
    <name evidence="1" type="ORF">ICJ55_07855</name>
</gene>
<evidence type="ECO:0000313" key="1">
    <source>
        <dbReference type="EMBL" id="QNS16225.1"/>
    </source>
</evidence>
<name>A0A7H1C5H0_9PAST</name>
<accession>A0A7H1C5H0</accession>
<dbReference type="Proteomes" id="UP000576260">
    <property type="component" value="Chromosome"/>
</dbReference>
<proteinExistence type="predicted"/>
<sequence length="153" mass="17785">MELGKTTEQEVKDMYETTEDGVNRYSKGNQYFISPQAIDIEDLNSLLVIFDEKGILTAVISKFQETDNMKHKKFEHLFGILQSKYKLVKQQKPFVGDRYGKFRNGDTEILLEAPHMGGFQVNLIYERKEFIEAYKKISAEDKKSQKTNDSNML</sequence>
<keyword evidence="2" id="KW-1185">Reference proteome</keyword>
<reference evidence="1 2" key="1">
    <citation type="submission" date="2020-09" db="EMBL/GenBank/DDBJ databases">
        <title>Mannheimia bovis sp.nov., isolated from a cow.</title>
        <authorList>
            <person name="Li F."/>
        </authorList>
    </citation>
    <scope>NUCLEOTIDE SEQUENCE [LARGE SCALE GENOMIC DNA]</scope>
    <source>
        <strain evidence="1 2">ZY190616</strain>
    </source>
</reference>